<comment type="caution">
    <text evidence="4">The sequence shown here is derived from an EMBL/GenBank/DDBJ whole genome shotgun (WGS) entry which is preliminary data.</text>
</comment>
<dbReference type="PANTHER" id="PTHR10009:SF18">
    <property type="entry name" value="PROTEIN YELLOW-LIKE PROTEIN"/>
    <property type="match status" value="1"/>
</dbReference>
<sequence>MKKLLSLLMTGAVCVAAVSGAQAASPTITSNLDPAFGASGTVEIAASLTAPDPSGIAVVNNRLFLTFPKHDGDHAGPVLAEWKDGHLIPFPSAAFSESTTGSPASRLISPHGMTTDTQGNLWVIDDGKIKGHSIPAGGAKVVGINPATGQIIASVVLKDALLSDSHMNDLRVDLTHGAKGTAFVADSSFGGHPALVVVDIATGQQRRVLAGHVSTMPDKGYQTVLDGRVLHYDPKHPTFPAGGADGVTLSTDSQTLYYSPLASRRLYSLPTTKLADFSVNSDELAQLVVDEGEKGAADGLATDPWNRIYTTAADHDAIFRRNPDGGFEMIASDPRFVWPDGIFADSRYVYVVLGQWSRLPRLHDGQDLRKPPFLVAKVPITPPASH</sequence>
<evidence type="ECO:0000256" key="1">
    <source>
        <dbReference type="ARBA" id="ARBA00004613"/>
    </source>
</evidence>
<protein>
    <submittedName>
        <fullName evidence="4">Major royal jelly family protein</fullName>
    </submittedName>
</protein>
<evidence type="ECO:0000256" key="2">
    <source>
        <dbReference type="ARBA" id="ARBA00022525"/>
    </source>
</evidence>
<dbReference type="InterPro" id="IPR011042">
    <property type="entry name" value="6-blade_b-propeller_TolB-like"/>
</dbReference>
<keyword evidence="2" id="KW-0964">Secreted</keyword>
<dbReference type="InterPro" id="IPR017996">
    <property type="entry name" value="MRJP/yellow-related"/>
</dbReference>
<organism evidence="4 5">
    <name type="scientific">Acetobacter sicerae</name>
    <dbReference type="NCBI Taxonomy" id="85325"/>
    <lineage>
        <taxon>Bacteria</taxon>
        <taxon>Pseudomonadati</taxon>
        <taxon>Pseudomonadota</taxon>
        <taxon>Alphaproteobacteria</taxon>
        <taxon>Acetobacterales</taxon>
        <taxon>Acetobacteraceae</taxon>
        <taxon>Acetobacter</taxon>
    </lineage>
</organism>
<keyword evidence="3" id="KW-0732">Signal</keyword>
<dbReference type="Proteomes" id="UP001521074">
    <property type="component" value="Unassembled WGS sequence"/>
</dbReference>
<dbReference type="Gene3D" id="2.120.10.30">
    <property type="entry name" value="TolB, C-terminal domain"/>
    <property type="match status" value="1"/>
</dbReference>
<keyword evidence="5" id="KW-1185">Reference proteome</keyword>
<name>A0ABS8VZR5_9PROT</name>
<dbReference type="EMBL" id="JAJSOJ010000069">
    <property type="protein sequence ID" value="MCE0745344.1"/>
    <property type="molecule type" value="Genomic_DNA"/>
</dbReference>
<gene>
    <name evidence="4" type="ORF">LWC05_15830</name>
</gene>
<dbReference type="RefSeq" id="WP_232879002.1">
    <property type="nucleotide sequence ID" value="NZ_JAJSOJ010000069.1"/>
</dbReference>
<accession>A0ABS8VZR5</accession>
<dbReference type="Pfam" id="PF03022">
    <property type="entry name" value="MRJP"/>
    <property type="match status" value="1"/>
</dbReference>
<feature type="chain" id="PRO_5045445189" evidence="3">
    <location>
        <begin position="24"/>
        <end position="386"/>
    </location>
</feature>
<evidence type="ECO:0000256" key="3">
    <source>
        <dbReference type="SAM" id="SignalP"/>
    </source>
</evidence>
<dbReference type="PANTHER" id="PTHR10009">
    <property type="entry name" value="PROTEIN YELLOW-RELATED"/>
    <property type="match status" value="1"/>
</dbReference>
<evidence type="ECO:0000313" key="5">
    <source>
        <dbReference type="Proteomes" id="UP001521074"/>
    </source>
</evidence>
<proteinExistence type="predicted"/>
<comment type="subcellular location">
    <subcellularLocation>
        <location evidence="1">Secreted</location>
    </subcellularLocation>
</comment>
<evidence type="ECO:0000313" key="4">
    <source>
        <dbReference type="EMBL" id="MCE0745344.1"/>
    </source>
</evidence>
<dbReference type="SUPFAM" id="SSF63829">
    <property type="entry name" value="Calcium-dependent phosphotriesterase"/>
    <property type="match status" value="1"/>
</dbReference>
<reference evidence="4 5" key="1">
    <citation type="submission" date="2021-12" db="EMBL/GenBank/DDBJ databases">
        <title>Genome sequence of Acetobacter sicerae DmPark20a_162.</title>
        <authorList>
            <person name="Chaston J.M."/>
        </authorList>
    </citation>
    <scope>NUCLEOTIDE SEQUENCE [LARGE SCALE GENOMIC DNA]</scope>
    <source>
        <strain evidence="4 5">DmPark20a_162</strain>
    </source>
</reference>
<feature type="signal peptide" evidence="3">
    <location>
        <begin position="1"/>
        <end position="23"/>
    </location>
</feature>